<organism evidence="4 5">
    <name type="scientific">Canavalia gladiata</name>
    <name type="common">Sword bean</name>
    <name type="synonym">Dolichos gladiatus</name>
    <dbReference type="NCBI Taxonomy" id="3824"/>
    <lineage>
        <taxon>Eukaryota</taxon>
        <taxon>Viridiplantae</taxon>
        <taxon>Streptophyta</taxon>
        <taxon>Embryophyta</taxon>
        <taxon>Tracheophyta</taxon>
        <taxon>Spermatophyta</taxon>
        <taxon>Magnoliopsida</taxon>
        <taxon>eudicotyledons</taxon>
        <taxon>Gunneridae</taxon>
        <taxon>Pentapetalae</taxon>
        <taxon>rosids</taxon>
        <taxon>fabids</taxon>
        <taxon>Fabales</taxon>
        <taxon>Fabaceae</taxon>
        <taxon>Papilionoideae</taxon>
        <taxon>50 kb inversion clade</taxon>
        <taxon>NPAAA clade</taxon>
        <taxon>indigoferoid/millettioid clade</taxon>
        <taxon>Phaseoleae</taxon>
        <taxon>Canavalia</taxon>
    </lineage>
</organism>
<dbReference type="GO" id="GO:0009736">
    <property type="term" value="P:cytokinin-activated signaling pathway"/>
    <property type="evidence" value="ECO:0007669"/>
    <property type="project" value="TreeGrafter"/>
</dbReference>
<dbReference type="Gene3D" id="3.30.160.60">
    <property type="entry name" value="Classic Zinc Finger"/>
    <property type="match status" value="1"/>
</dbReference>
<dbReference type="GO" id="GO:0008270">
    <property type="term" value="F:zinc ion binding"/>
    <property type="evidence" value="ECO:0007669"/>
    <property type="project" value="UniProtKB-KW"/>
</dbReference>
<feature type="domain" description="C2H2-type" evidence="3">
    <location>
        <begin position="79"/>
        <end position="106"/>
    </location>
</feature>
<dbReference type="InterPro" id="IPR044299">
    <property type="entry name" value="GIS3/ZFP5/ZFP6"/>
</dbReference>
<dbReference type="PROSITE" id="PS50157">
    <property type="entry name" value="ZINC_FINGER_C2H2_2"/>
    <property type="match status" value="1"/>
</dbReference>
<evidence type="ECO:0000256" key="1">
    <source>
        <dbReference type="PROSITE-ProRule" id="PRU00042"/>
    </source>
</evidence>
<dbReference type="AlphaFoldDB" id="A0AAN9K093"/>
<sequence length="247" mass="27976">MDKDVCDLSPTWDGDNGNSVEKRLRLFGFELNPSKNNDGCVKESGEGDESVNSSNSVSSGGEKTVQEKSSTKDPEERKFECQYCFKEFANSQALGGHQNAHKKERMKKKRLQLQARKASINYYLQPFQTNHHGFAYHGSDTPWFYDPSSYNSEFTLCDQEPQISFNSNVLDTNFSCDQKSSWYSLPSHPTSQQDTCMFTFSNTNSNSPFIFKPCHFPASNQSHSNKALDLQLGLNLQSNTRSTLRRA</sequence>
<dbReference type="EMBL" id="JAYMYQ010000010">
    <property type="protein sequence ID" value="KAK7307192.1"/>
    <property type="molecule type" value="Genomic_DNA"/>
</dbReference>
<name>A0AAN9K093_CANGL</name>
<feature type="compositionally biased region" description="Low complexity" evidence="2">
    <location>
        <begin position="50"/>
        <end position="62"/>
    </location>
</feature>
<dbReference type="FunFam" id="3.30.160.60:FF:002732">
    <property type="entry name" value="zinc finger protein 5"/>
    <property type="match status" value="1"/>
</dbReference>
<dbReference type="GO" id="GO:0003700">
    <property type="term" value="F:DNA-binding transcription factor activity"/>
    <property type="evidence" value="ECO:0007669"/>
    <property type="project" value="TreeGrafter"/>
</dbReference>
<reference evidence="4 5" key="1">
    <citation type="submission" date="2024-01" db="EMBL/GenBank/DDBJ databases">
        <title>The genomes of 5 underutilized Papilionoideae crops provide insights into root nodulation and disease resistanc.</title>
        <authorList>
            <person name="Jiang F."/>
        </authorList>
    </citation>
    <scope>NUCLEOTIDE SEQUENCE [LARGE SCALE GENOMIC DNA]</scope>
    <source>
        <strain evidence="4">LVBAO_FW01</strain>
        <tissue evidence="4">Leaves</tissue>
    </source>
</reference>
<evidence type="ECO:0000313" key="5">
    <source>
        <dbReference type="Proteomes" id="UP001367508"/>
    </source>
</evidence>
<dbReference type="PANTHER" id="PTHR46353:SF5">
    <property type="entry name" value="ZINC FINGER PROTEIN 5"/>
    <property type="match status" value="1"/>
</dbReference>
<evidence type="ECO:0000259" key="3">
    <source>
        <dbReference type="PROSITE" id="PS50157"/>
    </source>
</evidence>
<evidence type="ECO:0000313" key="4">
    <source>
        <dbReference type="EMBL" id="KAK7307192.1"/>
    </source>
</evidence>
<dbReference type="PROSITE" id="PS00028">
    <property type="entry name" value="ZINC_FINGER_C2H2_1"/>
    <property type="match status" value="1"/>
</dbReference>
<keyword evidence="1" id="KW-0863">Zinc-finger</keyword>
<dbReference type="InterPro" id="IPR036236">
    <property type="entry name" value="Znf_C2H2_sf"/>
</dbReference>
<gene>
    <name evidence="4" type="ORF">VNO77_40022</name>
</gene>
<evidence type="ECO:0000256" key="2">
    <source>
        <dbReference type="SAM" id="MobiDB-lite"/>
    </source>
</evidence>
<protein>
    <recommendedName>
        <fullName evidence="3">C2H2-type domain-containing protein</fullName>
    </recommendedName>
</protein>
<dbReference type="GO" id="GO:0005634">
    <property type="term" value="C:nucleus"/>
    <property type="evidence" value="ECO:0007669"/>
    <property type="project" value="TreeGrafter"/>
</dbReference>
<accession>A0AAN9K093</accession>
<dbReference type="GO" id="GO:0010090">
    <property type="term" value="P:trichome morphogenesis"/>
    <property type="evidence" value="ECO:0007669"/>
    <property type="project" value="InterPro"/>
</dbReference>
<dbReference type="GO" id="GO:0000976">
    <property type="term" value="F:transcription cis-regulatory region binding"/>
    <property type="evidence" value="ECO:0007669"/>
    <property type="project" value="TreeGrafter"/>
</dbReference>
<keyword evidence="5" id="KW-1185">Reference proteome</keyword>
<comment type="caution">
    <text evidence="4">The sequence shown here is derived from an EMBL/GenBank/DDBJ whole genome shotgun (WGS) entry which is preliminary data.</text>
</comment>
<proteinExistence type="predicted"/>
<dbReference type="SUPFAM" id="SSF57667">
    <property type="entry name" value="beta-beta-alpha zinc fingers"/>
    <property type="match status" value="1"/>
</dbReference>
<dbReference type="InterPro" id="IPR013087">
    <property type="entry name" value="Znf_C2H2_type"/>
</dbReference>
<keyword evidence="1" id="KW-0479">Metal-binding</keyword>
<feature type="compositionally biased region" description="Basic and acidic residues" evidence="2">
    <location>
        <begin position="64"/>
        <end position="74"/>
    </location>
</feature>
<dbReference type="Proteomes" id="UP001367508">
    <property type="component" value="Unassembled WGS sequence"/>
</dbReference>
<dbReference type="GO" id="GO:0009740">
    <property type="term" value="P:gibberellic acid mediated signaling pathway"/>
    <property type="evidence" value="ECO:0007669"/>
    <property type="project" value="TreeGrafter"/>
</dbReference>
<feature type="region of interest" description="Disordered" evidence="2">
    <location>
        <begin position="31"/>
        <end position="74"/>
    </location>
</feature>
<dbReference type="PANTHER" id="PTHR46353">
    <property type="entry name" value="ZINC FINGER PROTEIN 5"/>
    <property type="match status" value="1"/>
</dbReference>
<keyword evidence="1" id="KW-0862">Zinc</keyword>